<dbReference type="OrthoDB" id="9813630at2"/>
<dbReference type="EMBL" id="CP016761">
    <property type="protein sequence ID" value="ANX12107.1"/>
    <property type="molecule type" value="Genomic_DNA"/>
</dbReference>
<dbReference type="AlphaFoldDB" id="A0A1B1Z3N8"/>
<sequence length="119" mass="13546">MKISGIHHVQLCIPADKESEAKIFYKDVLGLKEIPKPEALKKNGGMWFQIGSQELHIGVEDQVFKGKHHPAFLVMGLSELKDHLTAQEITIQKELPIPGFNRFSIRDPFGNRIEFIEPE</sequence>
<dbReference type="InterPro" id="IPR004360">
    <property type="entry name" value="Glyas_Fos-R_dOase_dom"/>
</dbReference>
<dbReference type="PANTHER" id="PTHR39175">
    <property type="entry name" value="FAMILY PROTEIN, PUTATIVE (AFU_ORTHOLOGUE AFUA_3G15060)-RELATED"/>
    <property type="match status" value="1"/>
</dbReference>
<dbReference type="Pfam" id="PF00903">
    <property type="entry name" value="Glyoxalase"/>
    <property type="match status" value="1"/>
</dbReference>
<accession>A0A1B1Z3N8</accession>
<reference evidence="2 3" key="1">
    <citation type="submission" date="2016-08" db="EMBL/GenBank/DDBJ databases">
        <title>Complete genome sequence of Fictibacillus arsenicus G25-54, a strain with toxicity to nematodes and a potential arsenic-resistance activity.</title>
        <authorList>
            <person name="Zheng Z."/>
        </authorList>
    </citation>
    <scope>NUCLEOTIDE SEQUENCE [LARGE SCALE GENOMIC DNA]</scope>
    <source>
        <strain evidence="2 3">G25-54</strain>
    </source>
</reference>
<protein>
    <submittedName>
        <fullName evidence="2">Glyoxalase</fullName>
    </submittedName>
</protein>
<organism evidence="2 3">
    <name type="scientific">Fictibacillus arsenicus</name>
    <dbReference type="NCBI Taxonomy" id="255247"/>
    <lineage>
        <taxon>Bacteria</taxon>
        <taxon>Bacillati</taxon>
        <taxon>Bacillota</taxon>
        <taxon>Bacilli</taxon>
        <taxon>Bacillales</taxon>
        <taxon>Fictibacillaceae</taxon>
        <taxon>Fictibacillus</taxon>
    </lineage>
</organism>
<feature type="domain" description="VOC" evidence="1">
    <location>
        <begin position="5"/>
        <end position="118"/>
    </location>
</feature>
<proteinExistence type="predicted"/>
<gene>
    <name evidence="2" type="ORF">ABE41_008820</name>
</gene>
<dbReference type="Gene3D" id="3.10.180.10">
    <property type="entry name" value="2,3-Dihydroxybiphenyl 1,2-Dioxygenase, domain 1"/>
    <property type="match status" value="1"/>
</dbReference>
<dbReference type="PROSITE" id="PS51819">
    <property type="entry name" value="VOC"/>
    <property type="match status" value="1"/>
</dbReference>
<dbReference type="KEGG" id="far:ABE41_008820"/>
<dbReference type="RefSeq" id="WP_066288948.1">
    <property type="nucleotide sequence ID" value="NZ_CP016761.1"/>
</dbReference>
<dbReference type="InterPro" id="IPR029068">
    <property type="entry name" value="Glyas_Bleomycin-R_OHBP_Dase"/>
</dbReference>
<dbReference type="InterPro" id="IPR037523">
    <property type="entry name" value="VOC_core"/>
</dbReference>
<evidence type="ECO:0000313" key="2">
    <source>
        <dbReference type="EMBL" id="ANX12107.1"/>
    </source>
</evidence>
<evidence type="ECO:0000259" key="1">
    <source>
        <dbReference type="PROSITE" id="PS51819"/>
    </source>
</evidence>
<evidence type="ECO:0000313" key="3">
    <source>
        <dbReference type="Proteomes" id="UP000077412"/>
    </source>
</evidence>
<dbReference type="PANTHER" id="PTHR39175:SF1">
    <property type="entry name" value="FAMILY PROTEIN, PUTATIVE (AFU_ORTHOLOGUE AFUA_3G15060)-RELATED"/>
    <property type="match status" value="1"/>
</dbReference>
<dbReference type="Proteomes" id="UP000077412">
    <property type="component" value="Chromosome"/>
</dbReference>
<name>A0A1B1Z3N8_9BACL</name>
<keyword evidence="3" id="KW-1185">Reference proteome</keyword>
<dbReference type="SUPFAM" id="SSF54593">
    <property type="entry name" value="Glyoxalase/Bleomycin resistance protein/Dihydroxybiphenyl dioxygenase"/>
    <property type="match status" value="1"/>
</dbReference>
<dbReference type="STRING" id="255247.ABE41_008820"/>